<sequence>MPSALLAGLTGAFLVTGPASAAADTANVVVEVQAQRNILPAGGWSSIDVLIRNDGALPAAGVSVTLTLPAGLRVSGSESTSDWECDWGSPVMTCTHIGDFAPGESKRAIARTVGVEGISAGSTLVVGATATTTTPESSTSDNAATKAIRVVATGELRGAVFNDLNADGIRQAGEPAATDVGLSIRSQDDEDGYGFSNSCNGTYRYDVPTKRYQISSTLIRNNWRFTKPNVGSDATDSDLRMISETQYEQNGESPVFVVTAATPTVVDLGVVAAYRPTGIVPSSGVRGTTPTVKLTGDAFSTSLEVKLTRAGADPIAGTITTVAADRKTMDVTFPLATAATGAWTLTIDRLYGPHAEVANAFTITTPQLKATKKPVISGTVAVGSPLKTTPGTWTPAATSYRYQWLANGAAIKGATSASLTVPASAAGKRLTVQVTAVRAGYSNGVAVSPATAVTAKGKAAKATKKPAISGTAKVGQTLTASTGSWSPKPTSYWYEWRVNGKLVRSSSARTLKISSAWRNKTVTVTVVAKRTGYYDGRSTSAAVKITK</sequence>
<keyword evidence="2" id="KW-0964">Secreted</keyword>
<comment type="subcellular location">
    <subcellularLocation>
        <location evidence="1">Secreted</location>
    </subcellularLocation>
</comment>
<dbReference type="InterPro" id="IPR001434">
    <property type="entry name" value="OmcB-like_DUF11"/>
</dbReference>
<dbReference type="Proteomes" id="UP001151002">
    <property type="component" value="Unassembled WGS sequence"/>
</dbReference>
<evidence type="ECO:0000259" key="5">
    <source>
        <dbReference type="Pfam" id="PF01345"/>
    </source>
</evidence>
<dbReference type="InterPro" id="IPR013783">
    <property type="entry name" value="Ig-like_fold"/>
</dbReference>
<dbReference type="InterPro" id="IPR033764">
    <property type="entry name" value="Sdr_B"/>
</dbReference>
<dbReference type="Gene3D" id="2.60.40.2700">
    <property type="match status" value="2"/>
</dbReference>
<evidence type="ECO:0000313" key="8">
    <source>
        <dbReference type="Proteomes" id="UP001151002"/>
    </source>
</evidence>
<dbReference type="RefSeq" id="WP_267566042.1">
    <property type="nucleotide sequence ID" value="NZ_JAPNTZ010000009.1"/>
</dbReference>
<evidence type="ECO:0000256" key="3">
    <source>
        <dbReference type="ARBA" id="ARBA00022729"/>
    </source>
</evidence>
<feature type="domain" description="DUF11" evidence="5">
    <location>
        <begin position="35"/>
        <end position="147"/>
    </location>
</feature>
<organism evidence="7 8">
    <name type="scientific">Paractinoplanes pyxinae</name>
    <dbReference type="NCBI Taxonomy" id="2997416"/>
    <lineage>
        <taxon>Bacteria</taxon>
        <taxon>Bacillati</taxon>
        <taxon>Actinomycetota</taxon>
        <taxon>Actinomycetes</taxon>
        <taxon>Micromonosporales</taxon>
        <taxon>Micromonosporaceae</taxon>
        <taxon>Paractinoplanes</taxon>
    </lineage>
</organism>
<name>A0ABT4B573_9ACTN</name>
<dbReference type="Pfam" id="PF01345">
    <property type="entry name" value="DUF11"/>
    <property type="match status" value="1"/>
</dbReference>
<protein>
    <recommendedName>
        <fullName evidence="9">SD-repeat containing protein B domain-containing protein</fullName>
    </recommendedName>
</protein>
<comment type="caution">
    <text evidence="7">The sequence shown here is derived from an EMBL/GenBank/DDBJ whole genome shotgun (WGS) entry which is preliminary data.</text>
</comment>
<evidence type="ECO:0008006" key="9">
    <source>
        <dbReference type="Google" id="ProtNLM"/>
    </source>
</evidence>
<reference evidence="7" key="1">
    <citation type="submission" date="2022-11" db="EMBL/GenBank/DDBJ databases">
        <authorList>
            <person name="Somphong A."/>
            <person name="Phongsopitanun W."/>
        </authorList>
    </citation>
    <scope>NUCLEOTIDE SEQUENCE</scope>
    <source>
        <strain evidence="7">Pm04-4</strain>
    </source>
</reference>
<feature type="chain" id="PRO_5045053310" description="SD-repeat containing protein B domain-containing protein" evidence="4">
    <location>
        <begin position="22"/>
        <end position="547"/>
    </location>
</feature>
<accession>A0ABT4B573</accession>
<dbReference type="EMBL" id="JAPNTZ010000009">
    <property type="protein sequence ID" value="MCY1141651.1"/>
    <property type="molecule type" value="Genomic_DNA"/>
</dbReference>
<dbReference type="Gene3D" id="2.60.40.10">
    <property type="entry name" value="Immunoglobulins"/>
    <property type="match status" value="2"/>
</dbReference>
<proteinExistence type="predicted"/>
<evidence type="ECO:0000259" key="6">
    <source>
        <dbReference type="Pfam" id="PF17210"/>
    </source>
</evidence>
<feature type="domain" description="SD-repeat containing protein B" evidence="6">
    <location>
        <begin position="159"/>
        <end position="244"/>
    </location>
</feature>
<evidence type="ECO:0000256" key="2">
    <source>
        <dbReference type="ARBA" id="ARBA00022525"/>
    </source>
</evidence>
<evidence type="ECO:0000256" key="1">
    <source>
        <dbReference type="ARBA" id="ARBA00004613"/>
    </source>
</evidence>
<feature type="signal peptide" evidence="4">
    <location>
        <begin position="1"/>
        <end position="21"/>
    </location>
</feature>
<keyword evidence="3 4" id="KW-0732">Signal</keyword>
<dbReference type="Pfam" id="PF17210">
    <property type="entry name" value="SdrD_B"/>
    <property type="match status" value="1"/>
</dbReference>
<keyword evidence="8" id="KW-1185">Reference proteome</keyword>
<gene>
    <name evidence="7" type="ORF">OWR29_26950</name>
</gene>
<evidence type="ECO:0000256" key="4">
    <source>
        <dbReference type="SAM" id="SignalP"/>
    </source>
</evidence>
<evidence type="ECO:0000313" key="7">
    <source>
        <dbReference type="EMBL" id="MCY1141651.1"/>
    </source>
</evidence>